<dbReference type="AlphaFoldDB" id="A0AAD9PQ87"/>
<organism evidence="1 2">
    <name type="scientific">Acropora cervicornis</name>
    <name type="common">Staghorn coral</name>
    <dbReference type="NCBI Taxonomy" id="6130"/>
    <lineage>
        <taxon>Eukaryota</taxon>
        <taxon>Metazoa</taxon>
        <taxon>Cnidaria</taxon>
        <taxon>Anthozoa</taxon>
        <taxon>Hexacorallia</taxon>
        <taxon>Scleractinia</taxon>
        <taxon>Astrocoeniina</taxon>
        <taxon>Acroporidae</taxon>
        <taxon>Acropora</taxon>
    </lineage>
</organism>
<proteinExistence type="predicted"/>
<dbReference type="EMBL" id="JARQWQ010000230">
    <property type="protein sequence ID" value="KAK2546988.1"/>
    <property type="molecule type" value="Genomic_DNA"/>
</dbReference>
<reference evidence="1" key="2">
    <citation type="journal article" date="2023" name="Science">
        <title>Genomic signatures of disease resistance in endangered staghorn corals.</title>
        <authorList>
            <person name="Vollmer S.V."/>
            <person name="Selwyn J.D."/>
            <person name="Despard B.A."/>
            <person name="Roesel C.L."/>
        </authorList>
    </citation>
    <scope>NUCLEOTIDE SEQUENCE</scope>
    <source>
        <strain evidence="1">K2</strain>
    </source>
</reference>
<gene>
    <name evidence="1" type="ORF">P5673_033248</name>
</gene>
<evidence type="ECO:0000313" key="2">
    <source>
        <dbReference type="Proteomes" id="UP001249851"/>
    </source>
</evidence>
<name>A0AAD9PQ87_ACRCE</name>
<reference evidence="1" key="1">
    <citation type="journal article" date="2023" name="G3 (Bethesda)">
        <title>Whole genome assembly and annotation of the endangered Caribbean coral Acropora cervicornis.</title>
        <authorList>
            <person name="Selwyn J.D."/>
            <person name="Vollmer S.V."/>
        </authorList>
    </citation>
    <scope>NUCLEOTIDE SEQUENCE</scope>
    <source>
        <strain evidence="1">K2</strain>
    </source>
</reference>
<accession>A0AAD9PQ87</accession>
<comment type="caution">
    <text evidence="1">The sequence shown here is derived from an EMBL/GenBank/DDBJ whole genome shotgun (WGS) entry which is preliminary data.</text>
</comment>
<dbReference type="Proteomes" id="UP001249851">
    <property type="component" value="Unassembled WGS sequence"/>
</dbReference>
<protein>
    <submittedName>
        <fullName evidence="1">Uncharacterized protein</fullName>
    </submittedName>
</protein>
<evidence type="ECO:0000313" key="1">
    <source>
        <dbReference type="EMBL" id="KAK2546988.1"/>
    </source>
</evidence>
<keyword evidence="2" id="KW-1185">Reference proteome</keyword>
<sequence>MGWALKATQKRPRLGEKVKDFSIEKFEAGERSGTKADPLSVSREMKFERDDKGELVFQPEEWKIAKTIKSFFSRYSAKLKQQGVSTPKDMGGSQPEVDEEMADDIEALEFETAMQNLRQAVYNDLKIPEHPIEVNQFNICKLMQEGKLKALKLQDLKAMCATIGLPAEGSQARKKSFVEPLKELLMQS</sequence>